<feature type="chain" id="PRO_5012443425" evidence="1">
    <location>
        <begin position="23"/>
        <end position="154"/>
    </location>
</feature>
<dbReference type="GO" id="GO:0003676">
    <property type="term" value="F:nucleic acid binding"/>
    <property type="evidence" value="ECO:0007669"/>
    <property type="project" value="InterPro"/>
</dbReference>
<reference evidence="2 3" key="1">
    <citation type="submission" date="2015-12" db="EMBL/GenBank/DDBJ databases">
        <title>The genome of Folsomia candida.</title>
        <authorList>
            <person name="Faddeeva A."/>
            <person name="Derks M.F."/>
            <person name="Anvar Y."/>
            <person name="Smit S."/>
            <person name="Van Straalen N."/>
            <person name="Roelofs D."/>
        </authorList>
    </citation>
    <scope>NUCLEOTIDE SEQUENCE [LARGE SCALE GENOMIC DNA]</scope>
    <source>
        <strain evidence="2 3">VU population</strain>
        <tissue evidence="2">Whole body</tissue>
    </source>
</reference>
<dbReference type="EMBL" id="LNIX01000012">
    <property type="protein sequence ID" value="OXA48221.1"/>
    <property type="molecule type" value="Genomic_DNA"/>
</dbReference>
<keyword evidence="2" id="KW-0808">Transferase</keyword>
<dbReference type="Proteomes" id="UP000198287">
    <property type="component" value="Unassembled WGS sequence"/>
</dbReference>
<feature type="signal peptide" evidence="1">
    <location>
        <begin position="1"/>
        <end position="22"/>
    </location>
</feature>
<keyword evidence="2" id="KW-0489">Methyltransferase</keyword>
<accession>A0A226DU23</accession>
<evidence type="ECO:0000313" key="3">
    <source>
        <dbReference type="Proteomes" id="UP000198287"/>
    </source>
</evidence>
<organism evidence="2 3">
    <name type="scientific">Folsomia candida</name>
    <name type="common">Springtail</name>
    <dbReference type="NCBI Taxonomy" id="158441"/>
    <lineage>
        <taxon>Eukaryota</taxon>
        <taxon>Metazoa</taxon>
        <taxon>Ecdysozoa</taxon>
        <taxon>Arthropoda</taxon>
        <taxon>Hexapoda</taxon>
        <taxon>Collembola</taxon>
        <taxon>Entomobryomorpha</taxon>
        <taxon>Isotomoidea</taxon>
        <taxon>Isotomidae</taxon>
        <taxon>Proisotominae</taxon>
        <taxon>Folsomia</taxon>
    </lineage>
</organism>
<dbReference type="InterPro" id="IPR036397">
    <property type="entry name" value="RNaseH_sf"/>
</dbReference>
<evidence type="ECO:0000256" key="1">
    <source>
        <dbReference type="SAM" id="SignalP"/>
    </source>
</evidence>
<dbReference type="AlphaFoldDB" id="A0A226DU23"/>
<name>A0A226DU23_FOLCA</name>
<keyword evidence="1" id="KW-0732">Signal</keyword>
<proteinExistence type="predicted"/>
<evidence type="ECO:0000313" key="2">
    <source>
        <dbReference type="EMBL" id="OXA48221.1"/>
    </source>
</evidence>
<comment type="caution">
    <text evidence="2">The sequence shown here is derived from an EMBL/GenBank/DDBJ whole genome shotgun (WGS) entry which is preliminary data.</text>
</comment>
<dbReference type="GO" id="GO:0032259">
    <property type="term" value="P:methylation"/>
    <property type="evidence" value="ECO:0007669"/>
    <property type="project" value="UniProtKB-KW"/>
</dbReference>
<gene>
    <name evidence="2" type="ORF">Fcan01_17285</name>
</gene>
<dbReference type="GO" id="GO:0008168">
    <property type="term" value="F:methyltransferase activity"/>
    <property type="evidence" value="ECO:0007669"/>
    <property type="project" value="UniProtKB-KW"/>
</dbReference>
<dbReference type="Gene3D" id="3.30.420.10">
    <property type="entry name" value="Ribonuclease H-like superfamily/Ribonuclease H"/>
    <property type="match status" value="1"/>
</dbReference>
<keyword evidence="3" id="KW-1185">Reference proteome</keyword>
<protein>
    <submittedName>
        <fullName evidence="2">Histone-lysine N-methyltransferase SETMAR</fullName>
    </submittedName>
</protein>
<sequence>MRSVKITLILIVLTAVMAPVLCQAEGEACTLFGLPAALFECKSECDMLEPAPIERLRKLEEQIMRDPRLKLSYLADEMGVSKPAICSMLTEDLDDNAPLHTWLFARVSADENRFTCTNHTPCSPDLTLSDYYSFRNLKKNIRGKRFSDDNEIKS</sequence>